<proteinExistence type="predicted"/>
<organism evidence="1 2">
    <name type="scientific">Candidatus Contendobacter odensis Run_B_J11</name>
    <dbReference type="NCBI Taxonomy" id="1400861"/>
    <lineage>
        <taxon>Bacteria</taxon>
        <taxon>Pseudomonadati</taxon>
        <taxon>Pseudomonadota</taxon>
        <taxon>Gammaproteobacteria</taxon>
        <taxon>Candidatus Competibacteraceae</taxon>
        <taxon>Candidatus Contendibacter</taxon>
    </lineage>
</organism>
<keyword evidence="2" id="KW-1185">Reference proteome</keyword>
<dbReference type="Proteomes" id="UP000019184">
    <property type="component" value="Unassembled WGS sequence"/>
</dbReference>
<gene>
    <name evidence="1" type="ORF">BN874_1560008</name>
</gene>
<dbReference type="EMBL" id="CBTK010000064">
    <property type="protein sequence ID" value="CDH44187.1"/>
    <property type="molecule type" value="Genomic_DNA"/>
</dbReference>
<name>A0A7U7J2I6_9GAMM</name>
<evidence type="ECO:0000313" key="1">
    <source>
        <dbReference type="EMBL" id="CDH44187.1"/>
    </source>
</evidence>
<dbReference type="AlphaFoldDB" id="A0A7U7J2I6"/>
<protein>
    <submittedName>
        <fullName evidence="1">Uncharacterized protein</fullName>
    </submittedName>
</protein>
<evidence type="ECO:0000313" key="2">
    <source>
        <dbReference type="Proteomes" id="UP000019184"/>
    </source>
</evidence>
<accession>A0A7U7J2I6</accession>
<reference evidence="1 2" key="1">
    <citation type="journal article" date="2014" name="ISME J.">
        <title>Candidatus Competibacter-lineage genomes retrieved from metagenomes reveal functional metabolic diversity.</title>
        <authorList>
            <person name="McIlroy S.J."/>
            <person name="Albertsen M."/>
            <person name="Andresen E.K."/>
            <person name="Saunders A.M."/>
            <person name="Kristiansen R."/>
            <person name="Stokholm-Bjerregaard M."/>
            <person name="Nielsen K.L."/>
            <person name="Nielsen P.H."/>
        </authorList>
    </citation>
    <scope>NUCLEOTIDE SEQUENCE [LARGE SCALE GENOMIC DNA]</scope>
    <source>
        <strain evidence="1 2">Run_B_J11</strain>
    </source>
</reference>
<sequence length="41" mass="4709">MENGLRHFLGHDYRAQGKELANFGYGAANEELMDNKWQALL</sequence>
<comment type="caution">
    <text evidence="1">The sequence shown here is derived from an EMBL/GenBank/DDBJ whole genome shotgun (WGS) entry which is preliminary data.</text>
</comment>